<dbReference type="InterPro" id="IPR036689">
    <property type="entry name" value="ESAT-6-like_sf"/>
</dbReference>
<dbReference type="Pfam" id="PF10824">
    <property type="entry name" value="T7SS_ESX_EspC"/>
    <property type="match status" value="1"/>
</dbReference>
<dbReference type="EMBL" id="CP165727">
    <property type="protein sequence ID" value="XDV68553.1"/>
    <property type="molecule type" value="Genomic_DNA"/>
</dbReference>
<reference evidence="1" key="1">
    <citation type="submission" date="2024-08" db="EMBL/GenBank/DDBJ databases">
        <authorList>
            <person name="Yu S.T."/>
        </authorList>
    </citation>
    <scope>NUCLEOTIDE SEQUENCE</scope>
    <source>
        <strain evidence="1">R33</strain>
    </source>
</reference>
<proteinExistence type="predicted"/>
<dbReference type="RefSeq" id="WP_369780053.1">
    <property type="nucleotide sequence ID" value="NZ_CP165727.1"/>
</dbReference>
<evidence type="ECO:0000313" key="1">
    <source>
        <dbReference type="EMBL" id="XDV68553.1"/>
    </source>
</evidence>
<protein>
    <submittedName>
        <fullName evidence="1">Type VII secretion target</fullName>
    </submittedName>
</protein>
<dbReference type="GO" id="GO:0009306">
    <property type="term" value="P:protein secretion"/>
    <property type="evidence" value="ECO:0007669"/>
    <property type="project" value="InterPro"/>
</dbReference>
<gene>
    <name evidence="1" type="ORF">AB5J51_39555</name>
</gene>
<sequence length="111" mass="12005">MGEFVDIDIKTHYVRQGAGGTNEAAAKALENLRKSLDSSDTAADGHHGWASAAALKRCATAWEDHMVDLGKQMNTMADNLHTTAKAYDTTDAQARDAFSRLQHGLADFGRN</sequence>
<dbReference type="Gene3D" id="1.10.287.1060">
    <property type="entry name" value="ESAT-6-like"/>
    <property type="match status" value="1"/>
</dbReference>
<dbReference type="AlphaFoldDB" id="A0AB39YEZ4"/>
<dbReference type="SUPFAM" id="SSF140453">
    <property type="entry name" value="EsxAB dimer-like"/>
    <property type="match status" value="1"/>
</dbReference>
<name>A0AB39YEZ4_9ACTN</name>
<dbReference type="InterPro" id="IPR022536">
    <property type="entry name" value="EspC"/>
</dbReference>
<accession>A0AB39YEZ4</accession>
<organism evidence="1">
    <name type="scientific">Streptomyces sp. R33</name>
    <dbReference type="NCBI Taxonomy" id="3238629"/>
    <lineage>
        <taxon>Bacteria</taxon>
        <taxon>Bacillati</taxon>
        <taxon>Actinomycetota</taxon>
        <taxon>Actinomycetes</taxon>
        <taxon>Kitasatosporales</taxon>
        <taxon>Streptomycetaceae</taxon>
        <taxon>Streptomyces</taxon>
    </lineage>
</organism>